<proteinExistence type="predicted"/>
<dbReference type="HOGENOM" id="CLU_3303189_0_0_6"/>
<accession>D4XMM4</accession>
<reference evidence="2" key="1">
    <citation type="submission" date="2010-03" db="EMBL/GenBank/DDBJ databases">
        <title>Complete sequence of Mobiluncus curtisii ATCC 43063.</title>
        <authorList>
            <person name="Muzny D."/>
            <person name="Qin X."/>
            <person name="Deng J."/>
            <person name="Jiang H."/>
            <person name="Liu Y."/>
            <person name="Qu J."/>
            <person name="Song X.-Z."/>
            <person name="Zhang L."/>
            <person name="Thornton R."/>
            <person name="Coyle M."/>
            <person name="Francisco L."/>
            <person name="Jackson L."/>
            <person name="Javaid M."/>
            <person name="Korchina V."/>
            <person name="Kovar C."/>
            <person name="Mata R."/>
            <person name="Mathew T."/>
            <person name="Ngo R."/>
            <person name="Nguyen L."/>
            <person name="Nguyen N."/>
            <person name="Okwuonu G."/>
            <person name="Ongeri F."/>
            <person name="Pham C."/>
            <person name="Simmons D."/>
            <person name="Wilczek-Boney K."/>
            <person name="Hale W."/>
            <person name="Jakkamsetti A."/>
            <person name="Pham P."/>
            <person name="Ruth R."/>
            <person name="San Lucas F."/>
            <person name="Warren J."/>
            <person name="Zhang J."/>
            <person name="Zhao Z."/>
            <person name="Zhou C."/>
            <person name="Zhu D."/>
            <person name="Lee S."/>
            <person name="Bess C."/>
            <person name="Blankenburg K."/>
            <person name="Forbes L."/>
            <person name="Fu Q."/>
            <person name="Gubbala S."/>
            <person name="Hirani K."/>
            <person name="Jayaseelan J.C."/>
            <person name="Lara F."/>
            <person name="Munidasa M."/>
            <person name="Palculict T."/>
            <person name="Patil S."/>
            <person name="Pu L.-L."/>
            <person name="Saada N."/>
            <person name="Tang L."/>
            <person name="Weissenberger G."/>
            <person name="Zhu Y."/>
            <person name="Hemphill L."/>
            <person name="Shang Y."/>
            <person name="Youmans B."/>
            <person name="Ayvaz T."/>
            <person name="Ross M."/>
            <person name="Santibanez J."/>
            <person name="Aqrawi P."/>
            <person name="Gross S."/>
            <person name="Joshi V."/>
            <person name="Fowler G."/>
            <person name="Nazareth L."/>
            <person name="Reid J."/>
            <person name="Worley K."/>
            <person name="Petrosino J."/>
            <person name="Highlander S."/>
            <person name="Gibbs R."/>
            <person name="Gibbs R."/>
        </authorList>
    </citation>
    <scope>NUCLEOTIDE SEQUENCE [LARGE SCALE GENOMIC DNA]</scope>
    <source>
        <strain evidence="2">ATCC 19194</strain>
    </source>
</reference>
<evidence type="ECO:0000313" key="2">
    <source>
        <dbReference type="Proteomes" id="UP000003085"/>
    </source>
</evidence>
<organism evidence="1 2">
    <name type="scientific">Acinetobacter haemolyticus ATCC 19194</name>
    <dbReference type="NCBI Taxonomy" id="707232"/>
    <lineage>
        <taxon>Bacteria</taxon>
        <taxon>Pseudomonadati</taxon>
        <taxon>Pseudomonadota</taxon>
        <taxon>Gammaproteobacteria</taxon>
        <taxon>Moraxellales</taxon>
        <taxon>Moraxellaceae</taxon>
        <taxon>Acinetobacter</taxon>
    </lineage>
</organism>
<dbReference type="Proteomes" id="UP000003085">
    <property type="component" value="Unassembled WGS sequence"/>
</dbReference>
<name>D4XMM4_ACIHA</name>
<protein>
    <submittedName>
        <fullName evidence="1">Uncharacterized protein</fullName>
    </submittedName>
</protein>
<gene>
    <name evidence="1" type="ORF">HMP0015_0977</name>
</gene>
<dbReference type="AlphaFoldDB" id="D4XMM4"/>
<sequence length="39" mass="4462">MIRIKNLSQSAFALSKVKRAEHTSFKFECESSVQNIGIY</sequence>
<dbReference type="EMBL" id="ADMT01000103">
    <property type="protein sequence ID" value="EFF83547.1"/>
    <property type="molecule type" value="Genomic_DNA"/>
</dbReference>
<evidence type="ECO:0000313" key="1">
    <source>
        <dbReference type="EMBL" id="EFF83547.1"/>
    </source>
</evidence>
<comment type="caution">
    <text evidence="1">The sequence shown here is derived from an EMBL/GenBank/DDBJ whole genome shotgun (WGS) entry which is preliminary data.</text>
</comment>